<name>A0A2G9YDN9_9BACT</name>
<dbReference type="NCBIfam" id="TIGR03953">
    <property type="entry name" value="rplD_bact"/>
    <property type="match status" value="1"/>
</dbReference>
<evidence type="ECO:0000313" key="7">
    <source>
        <dbReference type="EMBL" id="PIP17347.1"/>
    </source>
</evidence>
<comment type="similarity">
    <text evidence="1 5">Belongs to the universal ribosomal protein uL4 family.</text>
</comment>
<dbReference type="GO" id="GO:0003735">
    <property type="term" value="F:structural constituent of ribosome"/>
    <property type="evidence" value="ECO:0007669"/>
    <property type="project" value="InterPro"/>
</dbReference>
<gene>
    <name evidence="5" type="primary">rplD</name>
    <name evidence="7" type="ORF">COX44_00335</name>
</gene>
<keyword evidence="3 5" id="KW-0687">Ribonucleoprotein</keyword>
<dbReference type="Pfam" id="PF00573">
    <property type="entry name" value="Ribosomal_L4"/>
    <property type="match status" value="1"/>
</dbReference>
<keyword evidence="2 5" id="KW-0689">Ribosomal protein</keyword>
<accession>A0A2G9YDN9</accession>
<evidence type="ECO:0000256" key="2">
    <source>
        <dbReference type="ARBA" id="ARBA00022980"/>
    </source>
</evidence>
<comment type="subunit">
    <text evidence="5">Part of the 50S ribosomal subunit.</text>
</comment>
<dbReference type="PANTHER" id="PTHR10746:SF6">
    <property type="entry name" value="LARGE RIBOSOMAL SUBUNIT PROTEIN UL4M"/>
    <property type="match status" value="1"/>
</dbReference>
<keyword evidence="5" id="KW-0699">rRNA-binding</keyword>
<reference evidence="7 8" key="1">
    <citation type="submission" date="2017-09" db="EMBL/GenBank/DDBJ databases">
        <title>Depth-based differentiation of microbial function through sediment-hosted aquifers and enrichment of novel symbionts in the deep terrestrial subsurface.</title>
        <authorList>
            <person name="Probst A.J."/>
            <person name="Ladd B."/>
            <person name="Jarett J.K."/>
            <person name="Geller-Mcgrath D.E."/>
            <person name="Sieber C.M."/>
            <person name="Emerson J.B."/>
            <person name="Anantharaman K."/>
            <person name="Thomas B.C."/>
            <person name="Malmstrom R."/>
            <person name="Stieglmeier M."/>
            <person name="Klingl A."/>
            <person name="Woyke T."/>
            <person name="Ryan C.M."/>
            <person name="Banfield J.F."/>
        </authorList>
    </citation>
    <scope>NUCLEOTIDE SEQUENCE [LARGE SCALE GENOMIC DNA]</scope>
    <source>
        <strain evidence="7">CG23_combo_of_CG06-09_8_20_14_all_37_13</strain>
    </source>
</reference>
<dbReference type="SUPFAM" id="SSF52166">
    <property type="entry name" value="Ribosomal protein L4"/>
    <property type="match status" value="1"/>
</dbReference>
<dbReference type="GO" id="GO:0006412">
    <property type="term" value="P:translation"/>
    <property type="evidence" value="ECO:0007669"/>
    <property type="project" value="UniProtKB-UniRule"/>
</dbReference>
<comment type="function">
    <text evidence="5">One of the primary rRNA binding proteins, this protein initially binds near the 5'-end of the 23S rRNA. It is important during the early stages of 50S assembly. It makes multiple contacts with different domains of the 23S rRNA in the assembled 50S subunit and ribosome.</text>
</comment>
<dbReference type="HAMAP" id="MF_01328_B">
    <property type="entry name" value="Ribosomal_uL4_B"/>
    <property type="match status" value="1"/>
</dbReference>
<dbReference type="EMBL" id="PCRH01000009">
    <property type="protein sequence ID" value="PIP17347.1"/>
    <property type="molecule type" value="Genomic_DNA"/>
</dbReference>
<dbReference type="PANTHER" id="PTHR10746">
    <property type="entry name" value="50S RIBOSOMAL PROTEIN L4"/>
    <property type="match status" value="1"/>
</dbReference>
<feature type="region of interest" description="Disordered" evidence="6">
    <location>
        <begin position="48"/>
        <end position="73"/>
    </location>
</feature>
<proteinExistence type="inferred from homology"/>
<evidence type="ECO:0000256" key="1">
    <source>
        <dbReference type="ARBA" id="ARBA00010528"/>
    </source>
</evidence>
<dbReference type="InterPro" id="IPR023574">
    <property type="entry name" value="Ribosomal_uL4_dom_sf"/>
</dbReference>
<evidence type="ECO:0000256" key="6">
    <source>
        <dbReference type="SAM" id="MobiDB-lite"/>
    </source>
</evidence>
<dbReference type="GO" id="GO:0019843">
    <property type="term" value="F:rRNA binding"/>
    <property type="evidence" value="ECO:0007669"/>
    <property type="project" value="UniProtKB-UniRule"/>
</dbReference>
<evidence type="ECO:0000256" key="3">
    <source>
        <dbReference type="ARBA" id="ARBA00023274"/>
    </source>
</evidence>
<dbReference type="InterPro" id="IPR013005">
    <property type="entry name" value="Ribosomal_uL4-like"/>
</dbReference>
<organism evidence="7 8">
    <name type="scientific">Candidatus Portnoybacteria bacterium CG23_combo_of_CG06-09_8_20_14_all_37_13</name>
    <dbReference type="NCBI Taxonomy" id="1974819"/>
    <lineage>
        <taxon>Bacteria</taxon>
        <taxon>Candidatus Portnoyibacteriota</taxon>
    </lineage>
</organism>
<evidence type="ECO:0000256" key="5">
    <source>
        <dbReference type="HAMAP-Rule" id="MF_01328"/>
    </source>
</evidence>
<dbReference type="InterPro" id="IPR002136">
    <property type="entry name" value="Ribosomal_uL4"/>
</dbReference>
<comment type="caution">
    <text evidence="7">The sequence shown here is derived from an EMBL/GenBank/DDBJ whole genome shotgun (WGS) entry which is preliminary data.</text>
</comment>
<dbReference type="GO" id="GO:1990904">
    <property type="term" value="C:ribonucleoprotein complex"/>
    <property type="evidence" value="ECO:0007669"/>
    <property type="project" value="UniProtKB-KW"/>
</dbReference>
<comment type="function">
    <text evidence="5">Forms part of the polypeptide exit tunnel.</text>
</comment>
<sequence>MLELVYNQQGEKVGQLSLPAEIFEVSLNQDLVHQAIVAQMSNSREVLAHTKDRSEVSGGGKKPWRQKGTGRARHGSIRSPIWIGGGVTFGPTKEKIFTKKINKKMKRQALFMSLSSKLKDKEMVLLDKIELAEAKTKQMIEILNCLEEKLKKNFIKGTLIVLPITDQKVIKASQNIPKIKIIKADSLNVLDILSYRYLLVSQEAVEVIKKTYLR</sequence>
<keyword evidence="5" id="KW-0694">RNA-binding</keyword>
<dbReference type="Proteomes" id="UP000231480">
    <property type="component" value="Unassembled WGS sequence"/>
</dbReference>
<dbReference type="Gene3D" id="3.40.1370.10">
    <property type="match status" value="1"/>
</dbReference>
<evidence type="ECO:0000256" key="4">
    <source>
        <dbReference type="ARBA" id="ARBA00035244"/>
    </source>
</evidence>
<dbReference type="AlphaFoldDB" id="A0A2G9YDN9"/>
<evidence type="ECO:0000313" key="8">
    <source>
        <dbReference type="Proteomes" id="UP000231480"/>
    </source>
</evidence>
<dbReference type="GO" id="GO:0005840">
    <property type="term" value="C:ribosome"/>
    <property type="evidence" value="ECO:0007669"/>
    <property type="project" value="UniProtKB-KW"/>
</dbReference>
<protein>
    <recommendedName>
        <fullName evidence="4 5">Large ribosomal subunit protein uL4</fullName>
    </recommendedName>
</protein>
<feature type="compositionally biased region" description="Basic residues" evidence="6">
    <location>
        <begin position="62"/>
        <end position="73"/>
    </location>
</feature>